<evidence type="ECO:0000313" key="2">
    <source>
        <dbReference type="EMBL" id="KAK1400321.1"/>
    </source>
</evidence>
<reference evidence="2" key="2">
    <citation type="submission" date="2023-05" db="EMBL/GenBank/DDBJ databases">
        <authorList>
            <person name="Schelkunov M.I."/>
        </authorList>
    </citation>
    <scope>NUCLEOTIDE SEQUENCE</scope>
    <source>
        <strain evidence="2">Hsosn_3</strain>
        <tissue evidence="2">Leaf</tissue>
    </source>
</reference>
<feature type="compositionally biased region" description="Basic and acidic residues" evidence="1">
    <location>
        <begin position="7"/>
        <end position="17"/>
    </location>
</feature>
<protein>
    <submittedName>
        <fullName evidence="2">Uncharacterized protein</fullName>
    </submittedName>
</protein>
<sequence length="269" mass="30039">MVLADVQNDKRVVRNYRESSSPVDGGPTADKVKVSGTKRLTTESPTSHPWPPRPDHTATKEHLVYTTQKSKFVPGNKKTENTDRNMSSPPLKRFCSMQQKTPQKQSRVVETNTHQVHMAPSNYMVPKNVLSYSNPSLHSLPTSFASPGNGAGPAETVCLNDTSKVALPSDSKRVQDQKIGQNWEERYINLQNYLKICDSESTHKNQIQILGHLSPVELSMYAVELEKRAIQLTIEEGKEFQRMKALKILEKSAASLNASQKSEPSPSKK</sequence>
<organism evidence="2 3">
    <name type="scientific">Heracleum sosnowskyi</name>
    <dbReference type="NCBI Taxonomy" id="360622"/>
    <lineage>
        <taxon>Eukaryota</taxon>
        <taxon>Viridiplantae</taxon>
        <taxon>Streptophyta</taxon>
        <taxon>Embryophyta</taxon>
        <taxon>Tracheophyta</taxon>
        <taxon>Spermatophyta</taxon>
        <taxon>Magnoliopsida</taxon>
        <taxon>eudicotyledons</taxon>
        <taxon>Gunneridae</taxon>
        <taxon>Pentapetalae</taxon>
        <taxon>asterids</taxon>
        <taxon>campanulids</taxon>
        <taxon>Apiales</taxon>
        <taxon>Apiaceae</taxon>
        <taxon>Apioideae</taxon>
        <taxon>apioid superclade</taxon>
        <taxon>Tordylieae</taxon>
        <taxon>Tordyliinae</taxon>
        <taxon>Heracleum</taxon>
    </lineage>
</organism>
<accession>A0AAD8N968</accession>
<evidence type="ECO:0000256" key="1">
    <source>
        <dbReference type="SAM" id="MobiDB-lite"/>
    </source>
</evidence>
<dbReference type="EMBL" id="JAUIZM010000002">
    <property type="protein sequence ID" value="KAK1400321.1"/>
    <property type="molecule type" value="Genomic_DNA"/>
</dbReference>
<comment type="caution">
    <text evidence="2">The sequence shown here is derived from an EMBL/GenBank/DDBJ whole genome shotgun (WGS) entry which is preliminary data.</text>
</comment>
<reference evidence="2" key="1">
    <citation type="submission" date="2023-02" db="EMBL/GenBank/DDBJ databases">
        <title>Genome of toxic invasive species Heracleum sosnowskyi carries increased number of genes despite the absence of recent whole-genome duplications.</title>
        <authorList>
            <person name="Schelkunov M."/>
            <person name="Shtratnikova V."/>
            <person name="Makarenko M."/>
            <person name="Klepikova A."/>
            <person name="Omelchenko D."/>
            <person name="Novikova G."/>
            <person name="Obukhova E."/>
            <person name="Bogdanov V."/>
            <person name="Penin A."/>
            <person name="Logacheva M."/>
        </authorList>
    </citation>
    <scope>NUCLEOTIDE SEQUENCE</scope>
    <source>
        <strain evidence="2">Hsosn_3</strain>
        <tissue evidence="2">Leaf</tissue>
    </source>
</reference>
<dbReference type="PANTHER" id="PTHR34555">
    <property type="entry name" value="INTEGRAL MEMBRANE HEMOLYSIN-III-LIKE PROTEIN"/>
    <property type="match status" value="1"/>
</dbReference>
<dbReference type="AlphaFoldDB" id="A0AAD8N968"/>
<dbReference type="Proteomes" id="UP001237642">
    <property type="component" value="Unassembled WGS sequence"/>
</dbReference>
<feature type="region of interest" description="Disordered" evidence="1">
    <location>
        <begin position="1"/>
        <end position="59"/>
    </location>
</feature>
<keyword evidence="3" id="KW-1185">Reference proteome</keyword>
<proteinExistence type="predicted"/>
<name>A0AAD8N968_9APIA</name>
<feature type="compositionally biased region" description="Polar residues" evidence="1">
    <location>
        <begin position="38"/>
        <end position="47"/>
    </location>
</feature>
<dbReference type="PANTHER" id="PTHR34555:SF7">
    <property type="entry name" value="DUF3741 DOMAIN-CONTAINING PROTEIN"/>
    <property type="match status" value="1"/>
</dbReference>
<gene>
    <name evidence="2" type="ORF">POM88_010184</name>
</gene>
<evidence type="ECO:0000313" key="3">
    <source>
        <dbReference type="Proteomes" id="UP001237642"/>
    </source>
</evidence>